<dbReference type="Proteomes" id="UP000273119">
    <property type="component" value="Unassembled WGS sequence"/>
</dbReference>
<reference evidence="1 2" key="1">
    <citation type="submission" date="2018-07" db="EMBL/GenBank/DDBJ databases">
        <title>Arthrobacter sp. nov., isolated from raw cow's milk with high bacterial count.</title>
        <authorList>
            <person name="Hahne J."/>
            <person name="Isele D."/>
            <person name="Lipski A."/>
        </authorList>
    </citation>
    <scope>NUCLEOTIDE SEQUENCE [LARGE SCALE GENOMIC DNA]</scope>
    <source>
        <strain evidence="1 2">JZ R-183</strain>
    </source>
</reference>
<comment type="caution">
    <text evidence="1">The sequence shown here is derived from an EMBL/GenBank/DDBJ whole genome shotgun (WGS) entry which is preliminary data.</text>
</comment>
<accession>A0A496PIQ0</accession>
<name>A0A496PIQ0_9MICC</name>
<dbReference type="EMBL" id="QQXL01000004">
    <property type="protein sequence ID" value="RKW70376.1"/>
    <property type="molecule type" value="Genomic_DNA"/>
</dbReference>
<protein>
    <submittedName>
        <fullName evidence="1">DUF1801 domain-containing protein</fullName>
    </submittedName>
</protein>
<dbReference type="RefSeq" id="WP_121485029.1">
    <property type="nucleotide sequence ID" value="NZ_QQXL01000004.1"/>
</dbReference>
<gene>
    <name evidence="1" type="ORF">DWQ67_07745</name>
</gene>
<dbReference type="AlphaFoldDB" id="A0A496PIQ0"/>
<sequence>MNEQKTQPTGVEPLVFVESVEHAVRRADGLYLLELFAGVSGQPARMWGPSIVGFDEYSYRYASGHSGTAPLIGFSPRKASLSLYGLTGQPEGAALLAKLGKHKIGASCLYVNTLADVDLAVLRELTETGYAHALTWKAKGAAGEQVN</sequence>
<keyword evidence="2" id="KW-1185">Reference proteome</keyword>
<evidence type="ECO:0000313" key="1">
    <source>
        <dbReference type="EMBL" id="RKW70376.1"/>
    </source>
</evidence>
<evidence type="ECO:0000313" key="2">
    <source>
        <dbReference type="Proteomes" id="UP000273119"/>
    </source>
</evidence>
<organism evidence="1 2">
    <name type="scientific">Galactobacter caseinivorans</name>
    <dbReference type="NCBI Taxonomy" id="2676123"/>
    <lineage>
        <taxon>Bacteria</taxon>
        <taxon>Bacillati</taxon>
        <taxon>Actinomycetota</taxon>
        <taxon>Actinomycetes</taxon>
        <taxon>Micrococcales</taxon>
        <taxon>Micrococcaceae</taxon>
        <taxon>Galactobacter</taxon>
    </lineage>
</organism>
<proteinExistence type="predicted"/>